<dbReference type="InterPro" id="IPR051598">
    <property type="entry name" value="TSUP/Inactive_protease-like"/>
</dbReference>
<dbReference type="PANTHER" id="PTHR43701">
    <property type="entry name" value="MEMBRANE TRANSPORTER PROTEIN MJ0441-RELATED"/>
    <property type="match status" value="1"/>
</dbReference>
<organism evidence="6 7">
    <name type="scientific">Vogesella aquatica</name>
    <dbReference type="NCBI Taxonomy" id="2984206"/>
    <lineage>
        <taxon>Bacteria</taxon>
        <taxon>Pseudomonadati</taxon>
        <taxon>Pseudomonadota</taxon>
        <taxon>Betaproteobacteria</taxon>
        <taxon>Neisseriales</taxon>
        <taxon>Chromobacteriaceae</taxon>
        <taxon>Vogesella</taxon>
    </lineage>
</organism>
<evidence type="ECO:0000256" key="3">
    <source>
        <dbReference type="ARBA" id="ARBA00022989"/>
    </source>
</evidence>
<name>A0ABT5ITC9_9NEIS</name>
<keyword evidence="7" id="KW-1185">Reference proteome</keyword>
<feature type="transmembrane region" description="Helical" evidence="5">
    <location>
        <begin position="182"/>
        <end position="201"/>
    </location>
</feature>
<feature type="transmembrane region" description="Helical" evidence="5">
    <location>
        <begin position="207"/>
        <end position="228"/>
    </location>
</feature>
<feature type="transmembrane region" description="Helical" evidence="5">
    <location>
        <begin position="145"/>
        <end position="170"/>
    </location>
</feature>
<evidence type="ECO:0000313" key="6">
    <source>
        <dbReference type="EMBL" id="MDC7715831.1"/>
    </source>
</evidence>
<feature type="transmembrane region" description="Helical" evidence="5">
    <location>
        <begin position="235"/>
        <end position="254"/>
    </location>
</feature>
<gene>
    <name evidence="6" type="ORF">PQU95_01165</name>
</gene>
<accession>A0ABT5ITC9</accession>
<dbReference type="Proteomes" id="UP001219956">
    <property type="component" value="Unassembled WGS sequence"/>
</dbReference>
<evidence type="ECO:0000256" key="1">
    <source>
        <dbReference type="ARBA" id="ARBA00004141"/>
    </source>
</evidence>
<comment type="caution">
    <text evidence="6">The sequence shown here is derived from an EMBL/GenBank/DDBJ whole genome shotgun (WGS) entry which is preliminary data.</text>
</comment>
<feature type="transmembrane region" description="Helical" evidence="5">
    <location>
        <begin position="54"/>
        <end position="71"/>
    </location>
</feature>
<evidence type="ECO:0000256" key="2">
    <source>
        <dbReference type="ARBA" id="ARBA00022692"/>
    </source>
</evidence>
<keyword evidence="5" id="KW-1003">Cell membrane</keyword>
<feature type="transmembrane region" description="Helical" evidence="5">
    <location>
        <begin position="77"/>
        <end position="95"/>
    </location>
</feature>
<dbReference type="PANTHER" id="PTHR43701:SF2">
    <property type="entry name" value="MEMBRANE TRANSPORTER PROTEIN YJNA-RELATED"/>
    <property type="match status" value="1"/>
</dbReference>
<dbReference type="InterPro" id="IPR002781">
    <property type="entry name" value="TM_pro_TauE-like"/>
</dbReference>
<evidence type="ECO:0000256" key="5">
    <source>
        <dbReference type="RuleBase" id="RU363041"/>
    </source>
</evidence>
<keyword evidence="2 5" id="KW-0812">Transmembrane</keyword>
<keyword evidence="3 5" id="KW-1133">Transmembrane helix</keyword>
<comment type="subcellular location">
    <subcellularLocation>
        <location evidence="5">Cell membrane</location>
        <topology evidence="5">Multi-pass membrane protein</topology>
    </subcellularLocation>
    <subcellularLocation>
        <location evidence="1">Membrane</location>
        <topology evidence="1">Multi-pass membrane protein</topology>
    </subcellularLocation>
</comment>
<reference evidence="6 7" key="1">
    <citation type="submission" date="2023-01" db="EMBL/GenBank/DDBJ databases">
        <title>Novel species of the genus Vogesella isolated from rivers.</title>
        <authorList>
            <person name="Lu H."/>
        </authorList>
    </citation>
    <scope>NUCLEOTIDE SEQUENCE [LARGE SCALE GENOMIC DNA]</scope>
    <source>
        <strain evidence="6 7">DC21W</strain>
    </source>
</reference>
<evidence type="ECO:0000313" key="7">
    <source>
        <dbReference type="Proteomes" id="UP001219956"/>
    </source>
</evidence>
<feature type="transmembrane region" description="Helical" evidence="5">
    <location>
        <begin position="107"/>
        <end position="125"/>
    </location>
</feature>
<comment type="similarity">
    <text evidence="5">Belongs to the 4-toluene sulfonate uptake permease (TSUP) (TC 2.A.102) family.</text>
</comment>
<dbReference type="RefSeq" id="WP_272750312.1">
    <property type="nucleotide sequence ID" value="NZ_JAQQLF010000001.1"/>
</dbReference>
<evidence type="ECO:0000256" key="4">
    <source>
        <dbReference type="ARBA" id="ARBA00023136"/>
    </source>
</evidence>
<proteinExistence type="inferred from homology"/>
<dbReference type="Pfam" id="PF01925">
    <property type="entry name" value="TauE"/>
    <property type="match status" value="1"/>
</dbReference>
<dbReference type="EMBL" id="JAQQLF010000001">
    <property type="protein sequence ID" value="MDC7715831.1"/>
    <property type="molecule type" value="Genomic_DNA"/>
</dbReference>
<sequence>MHMDVFTLLGALAEGVLLGAILGGLGGLLGIGGGILAIPLLGGLFGMNQTLAQGTALVMMVPNVMLGFWRYRQRSPFPLLLAVRIGALSIVATWLAAQLALGLDKALLRQVFAAFMLALGVYFWRAAGQAAAANSTPWPARFLPGVGLVGGACGGFFGVGSGIVAAPILVRGFGKSQAEAQGLALALVVPAALVALGSYGQAGQVDWPLGLALALGGVMTVSPGVALAYRLPAALLRRLFALMLWLTAGLTLWLA</sequence>
<keyword evidence="4 5" id="KW-0472">Membrane</keyword>
<protein>
    <recommendedName>
        <fullName evidence="5">Probable membrane transporter protein</fullName>
    </recommendedName>
</protein>